<comment type="subcellular location">
    <subcellularLocation>
        <location evidence="1">Membrane</location>
        <topology evidence="1">Multi-pass membrane protein</topology>
    </subcellularLocation>
</comment>
<keyword evidence="4 6" id="KW-1133">Transmembrane helix</keyword>
<feature type="transmembrane region" description="Helical" evidence="6">
    <location>
        <begin position="306"/>
        <end position="328"/>
    </location>
</feature>
<name>W4HC27_APHAT</name>
<dbReference type="Proteomes" id="UP000284702">
    <property type="component" value="Unassembled WGS sequence"/>
</dbReference>
<sequence length="552" mass="61582">MRHGARLWLSTRPPCSTAVVCWLLVQSLAWSSVAARATTHDLHEQADAAAECAVERWIDAMTDASTCALRNTSPLTTPHDGNSEPHWLWNDLADGIISPYSGFSNLTWPDFLNQSTDWTAIRASFIECVLATWSAVIAWLFLLRLLSVPVLAGLLMVVESLLPHTRSLVLSAYQSFRSLAPGTQAVTLASFLCLVVAWRKGYFARAVLAWKRFKSRCRQAHSNFRRQVAVKSKIAAFLLPHVIYAIVCHVVATFSPAPVLGLLSHGLVFAWLSTFYPVYKSIRAVKAHRYTDQPATVYLERSLHYWILWAFYVTAHCLVTTLLPRFVLGFFHPSPLRVNFFLYWLHAMNGAQVLYRFAVNYVYPYYASQSDAAASLSVATIEHAPPVASTNVVLRTLTAVGLVSNRTANVMGDLMAQGPALCGLVFLVTPGFLTNVGCGAVAFAFPAYVALGTLARNQRRTHEWWVCYFTVVAVAEYSFGSLHSVWAWVPFVYHVKLVGMLWLQFPYFRGAQWLFDVFFNNVLVDPRRSLELGPSADMPSNPPDLAVPQPSD</sequence>
<keyword evidence="7" id="KW-0732">Signal</keyword>
<accession>W4HC27</accession>
<gene>
    <name evidence="9" type="ORF">AaE_015614</name>
    <name evidence="10" type="ORF">B5M09_013062</name>
    <name evidence="8" type="ORF">H257_00749</name>
</gene>
<dbReference type="RefSeq" id="XP_009821887.1">
    <property type="nucleotide sequence ID" value="XM_009823585.1"/>
</dbReference>
<reference evidence="8" key="1">
    <citation type="submission" date="2013-12" db="EMBL/GenBank/DDBJ databases">
        <title>The Genome Sequence of Aphanomyces astaci APO3.</title>
        <authorList>
            <consortium name="The Broad Institute Genomics Platform"/>
            <person name="Russ C."/>
            <person name="Tyler B."/>
            <person name="van West P."/>
            <person name="Dieguez-Uribeondo J."/>
            <person name="Young S.K."/>
            <person name="Zeng Q."/>
            <person name="Gargeya S."/>
            <person name="Fitzgerald M."/>
            <person name="Abouelleil A."/>
            <person name="Alvarado L."/>
            <person name="Chapman S.B."/>
            <person name="Gainer-Dewar J."/>
            <person name="Goldberg J."/>
            <person name="Griggs A."/>
            <person name="Gujja S."/>
            <person name="Hansen M."/>
            <person name="Howarth C."/>
            <person name="Imamovic A."/>
            <person name="Ireland A."/>
            <person name="Larimer J."/>
            <person name="McCowan C."/>
            <person name="Murphy C."/>
            <person name="Pearson M."/>
            <person name="Poon T.W."/>
            <person name="Priest M."/>
            <person name="Roberts A."/>
            <person name="Saif S."/>
            <person name="Shea T."/>
            <person name="Sykes S."/>
            <person name="Wortman J."/>
            <person name="Nusbaum C."/>
            <person name="Birren B."/>
        </authorList>
    </citation>
    <scope>NUCLEOTIDE SEQUENCE [LARGE SCALE GENOMIC DNA]</scope>
    <source>
        <strain evidence="8">APO3</strain>
    </source>
</reference>
<evidence type="ECO:0000313" key="9">
    <source>
        <dbReference type="EMBL" id="KAF0702961.1"/>
    </source>
</evidence>
<evidence type="ECO:0000256" key="5">
    <source>
        <dbReference type="ARBA" id="ARBA00023136"/>
    </source>
</evidence>
<organism evidence="8">
    <name type="scientific">Aphanomyces astaci</name>
    <name type="common">Crayfish plague agent</name>
    <dbReference type="NCBI Taxonomy" id="112090"/>
    <lineage>
        <taxon>Eukaryota</taxon>
        <taxon>Sar</taxon>
        <taxon>Stramenopiles</taxon>
        <taxon>Oomycota</taxon>
        <taxon>Saprolegniomycetes</taxon>
        <taxon>Saprolegniales</taxon>
        <taxon>Verrucalvaceae</taxon>
        <taxon>Aphanomyces</taxon>
    </lineage>
</organism>
<dbReference type="EMBL" id="MZMZ02000578">
    <property type="protein sequence ID" value="RQM30717.1"/>
    <property type="molecule type" value="Genomic_DNA"/>
</dbReference>
<feature type="transmembrane region" description="Helical" evidence="6">
    <location>
        <begin position="259"/>
        <end position="279"/>
    </location>
</feature>
<dbReference type="VEuPathDB" id="FungiDB:H257_00749"/>
<evidence type="ECO:0000256" key="3">
    <source>
        <dbReference type="ARBA" id="ARBA00022692"/>
    </source>
</evidence>
<protein>
    <submittedName>
        <fullName evidence="8">Uncharacterized protein</fullName>
    </submittedName>
</protein>
<dbReference type="PANTHER" id="PTHR12300:SF161">
    <property type="entry name" value="RECEPTOR EXPRESSION-ENHANCING PROTEIN"/>
    <property type="match status" value="1"/>
</dbReference>
<evidence type="ECO:0000256" key="7">
    <source>
        <dbReference type="SAM" id="SignalP"/>
    </source>
</evidence>
<reference evidence="10 11" key="2">
    <citation type="submission" date="2018-07" db="EMBL/GenBank/DDBJ databases">
        <title>Annotation of Aphanomyces astaci genome assembly.</title>
        <authorList>
            <person name="Studholme D.J."/>
        </authorList>
    </citation>
    <scope>NUCLEOTIDE SEQUENCE [LARGE SCALE GENOMIC DNA]</scope>
    <source>
        <strain evidence="10">Pc</strain>
    </source>
</reference>
<dbReference type="PANTHER" id="PTHR12300">
    <property type="entry name" value="HVA22-LIKE PROTEINS"/>
    <property type="match status" value="1"/>
</dbReference>
<dbReference type="GO" id="GO:0016020">
    <property type="term" value="C:membrane"/>
    <property type="evidence" value="ECO:0007669"/>
    <property type="project" value="UniProtKB-SubCell"/>
</dbReference>
<dbReference type="InterPro" id="IPR004345">
    <property type="entry name" value="TB2_DP1_HVA22"/>
</dbReference>
<dbReference type="STRING" id="112090.W4HC27"/>
<feature type="chain" id="PRO_5038331071" evidence="7">
    <location>
        <begin position="36"/>
        <end position="552"/>
    </location>
</feature>
<comment type="similarity">
    <text evidence="2">Belongs to the DP1 family.</text>
</comment>
<evidence type="ECO:0000313" key="10">
    <source>
        <dbReference type="EMBL" id="RQM30717.1"/>
    </source>
</evidence>
<feature type="transmembrane region" description="Helical" evidence="6">
    <location>
        <begin position="424"/>
        <end position="451"/>
    </location>
</feature>
<feature type="signal peptide" evidence="7">
    <location>
        <begin position="1"/>
        <end position="35"/>
    </location>
</feature>
<dbReference type="AlphaFoldDB" id="W4HC27"/>
<reference evidence="9 12" key="3">
    <citation type="submission" date="2019-06" db="EMBL/GenBank/DDBJ databases">
        <title>Genomics analysis of Aphanomyces spp. identifies a new class of oomycete effector associated with host adaptation.</title>
        <authorList>
            <person name="Gaulin E."/>
        </authorList>
    </citation>
    <scope>NUCLEOTIDE SEQUENCE [LARGE SCALE GENOMIC DNA]</scope>
    <source>
        <strain evidence="9 12">E</strain>
    </source>
</reference>
<keyword evidence="3 6" id="KW-0812">Transmembrane</keyword>
<feature type="transmembrane region" description="Helical" evidence="6">
    <location>
        <begin position="463"/>
        <end position="479"/>
    </location>
</feature>
<evidence type="ECO:0000256" key="4">
    <source>
        <dbReference type="ARBA" id="ARBA00022989"/>
    </source>
</evidence>
<evidence type="ECO:0000313" key="12">
    <source>
        <dbReference type="Proteomes" id="UP000469452"/>
    </source>
</evidence>
<feature type="transmembrane region" description="Helical" evidence="6">
    <location>
        <begin position="136"/>
        <end position="158"/>
    </location>
</feature>
<dbReference type="EMBL" id="VJMI01020949">
    <property type="protein sequence ID" value="KAF0702961.1"/>
    <property type="molecule type" value="Genomic_DNA"/>
</dbReference>
<keyword evidence="5 6" id="KW-0472">Membrane</keyword>
<keyword evidence="11" id="KW-1185">Reference proteome</keyword>
<feature type="transmembrane region" description="Helical" evidence="6">
    <location>
        <begin position="234"/>
        <end position="252"/>
    </location>
</feature>
<proteinExistence type="inferred from homology"/>
<dbReference type="GeneID" id="20802745"/>
<dbReference type="Proteomes" id="UP000469452">
    <property type="component" value="Unassembled WGS sequence"/>
</dbReference>
<evidence type="ECO:0000313" key="8">
    <source>
        <dbReference type="EMBL" id="ETV89487.1"/>
    </source>
</evidence>
<dbReference type="OrthoDB" id="10009287at2759"/>
<feature type="transmembrane region" description="Helical" evidence="6">
    <location>
        <begin position="179"/>
        <end position="198"/>
    </location>
</feature>
<evidence type="ECO:0000313" key="11">
    <source>
        <dbReference type="Proteomes" id="UP000284702"/>
    </source>
</evidence>
<evidence type="ECO:0000256" key="1">
    <source>
        <dbReference type="ARBA" id="ARBA00004141"/>
    </source>
</evidence>
<dbReference type="EMBL" id="KI913114">
    <property type="protein sequence ID" value="ETV89487.1"/>
    <property type="molecule type" value="Genomic_DNA"/>
</dbReference>
<evidence type="ECO:0000256" key="2">
    <source>
        <dbReference type="ARBA" id="ARBA00008573"/>
    </source>
</evidence>
<evidence type="ECO:0000256" key="6">
    <source>
        <dbReference type="SAM" id="Phobius"/>
    </source>
</evidence>
<dbReference type="Pfam" id="PF03134">
    <property type="entry name" value="TB2_DP1_HVA22"/>
    <property type="match status" value="1"/>
</dbReference>